<proteinExistence type="predicted"/>
<gene>
    <name evidence="1" type="ORF">N7452_004254</name>
</gene>
<evidence type="ECO:0000313" key="1">
    <source>
        <dbReference type="EMBL" id="KAJ5346250.1"/>
    </source>
</evidence>
<dbReference type="Proteomes" id="UP001147695">
    <property type="component" value="Unassembled WGS sequence"/>
</dbReference>
<name>A0A9W9QV13_PENBR</name>
<comment type="caution">
    <text evidence="1">The sequence shown here is derived from an EMBL/GenBank/DDBJ whole genome shotgun (WGS) entry which is preliminary data.</text>
</comment>
<dbReference type="EMBL" id="JAPZBQ010000002">
    <property type="protein sequence ID" value="KAJ5346250.1"/>
    <property type="molecule type" value="Genomic_DNA"/>
</dbReference>
<protein>
    <submittedName>
        <fullName evidence="1">Uncharacterized protein</fullName>
    </submittedName>
</protein>
<reference evidence="1" key="1">
    <citation type="submission" date="2022-12" db="EMBL/GenBank/DDBJ databases">
        <authorList>
            <person name="Petersen C."/>
        </authorList>
    </citation>
    <scope>NUCLEOTIDE SEQUENCE</scope>
    <source>
        <strain evidence="1">IBT 35673</strain>
    </source>
</reference>
<dbReference type="AlphaFoldDB" id="A0A9W9QV13"/>
<evidence type="ECO:0000313" key="2">
    <source>
        <dbReference type="Proteomes" id="UP001147695"/>
    </source>
</evidence>
<accession>A0A9W9QV13</accession>
<organism evidence="1 2">
    <name type="scientific">Penicillium brevicompactum</name>
    <dbReference type="NCBI Taxonomy" id="5074"/>
    <lineage>
        <taxon>Eukaryota</taxon>
        <taxon>Fungi</taxon>
        <taxon>Dikarya</taxon>
        <taxon>Ascomycota</taxon>
        <taxon>Pezizomycotina</taxon>
        <taxon>Eurotiomycetes</taxon>
        <taxon>Eurotiomycetidae</taxon>
        <taxon>Eurotiales</taxon>
        <taxon>Aspergillaceae</taxon>
        <taxon>Penicillium</taxon>
    </lineage>
</organism>
<sequence>MLEGDISSIAVNFANEQMTAASAAQGSFIRQVVRNLPSDHKEKILRVCALSPLTRLRVLCVISFCRCLLPRRRTLSSPVRLLEDVIKQGFEVSGFTPTVQPLKEFEYDYGLKTGEQDED</sequence>
<reference evidence="1" key="2">
    <citation type="journal article" date="2023" name="IMA Fungus">
        <title>Comparative genomic study of the Penicillium genus elucidates a diverse pangenome and 15 lateral gene transfer events.</title>
        <authorList>
            <person name="Petersen C."/>
            <person name="Sorensen T."/>
            <person name="Nielsen M.R."/>
            <person name="Sondergaard T.E."/>
            <person name="Sorensen J.L."/>
            <person name="Fitzpatrick D.A."/>
            <person name="Frisvad J.C."/>
            <person name="Nielsen K.L."/>
        </authorList>
    </citation>
    <scope>NUCLEOTIDE SEQUENCE</scope>
    <source>
        <strain evidence="1">IBT 35673</strain>
    </source>
</reference>